<feature type="region of interest" description="Disordered" evidence="1">
    <location>
        <begin position="1"/>
        <end position="28"/>
    </location>
</feature>
<organism evidence="2 3">
    <name type="scientific">Robbsia andropogonis</name>
    <dbReference type="NCBI Taxonomy" id="28092"/>
    <lineage>
        <taxon>Bacteria</taxon>
        <taxon>Pseudomonadati</taxon>
        <taxon>Pseudomonadota</taxon>
        <taxon>Betaproteobacteria</taxon>
        <taxon>Burkholderiales</taxon>
        <taxon>Burkholderiaceae</taxon>
        <taxon>Robbsia</taxon>
    </lineage>
</organism>
<comment type="caution">
    <text evidence="2">The sequence shown here is derived from an EMBL/GenBank/DDBJ whole genome shotgun (WGS) entry which is preliminary data.</text>
</comment>
<protein>
    <submittedName>
        <fullName evidence="2">Uncharacterized protein</fullName>
    </submittedName>
</protein>
<dbReference type="EMBL" id="LAQU01000009">
    <property type="protein sequence ID" value="KKB63577.1"/>
    <property type="molecule type" value="Genomic_DNA"/>
</dbReference>
<dbReference type="Proteomes" id="UP000033618">
    <property type="component" value="Unassembled WGS sequence"/>
</dbReference>
<evidence type="ECO:0000313" key="3">
    <source>
        <dbReference type="Proteomes" id="UP000033618"/>
    </source>
</evidence>
<gene>
    <name evidence="2" type="ORF">WM40_11360</name>
</gene>
<dbReference type="AlphaFoldDB" id="A0A0F5K216"/>
<sequence>MGAIQSHLCPGRDNPVVPRPRSSGSVAAENARVQMSMAEGERSDDAENRLVGARARAEDEKTMFCSVAPNDDEVWLQEGRDLLHLWQWHERQGHGHATGHRSRRENWRAPALLLAASGPHLSDLFNIPIVALNETSRHEASVPLQGLQFSGVQEESSPGGSVIEVLSYLRNVTANMDPGFMTPTDEAAFESDTVEMMTVPDLWPANATQSSVSPVEQEDVSTSSFANEEASTPSVIDFLDDSNVTVSPAHFPDMVNGSAWGPLTALASFWDEADDAEEPGMDDDLYPEIFKEKQQNVHPVPSNGSIFRENDDHLSGNVTAAETLLDDAPYILSLVSNSGSAVEFDAAIQSVPALRCDLRSRYRRVIGLVDQLATYVAAQDQASEDRIKSIGLAELMRAVDVASNTTSSPMRENAMVEGGRSGATEPIALASAPDFASNLTQAIPDRSMCDQVAFALTNDVRFTRNLLEAIRDEIHRGVSLISDAVLDLRLAGWRPHRGEEGARSLSLAHFTEAALAAFRQTGLAKTADLVDATEQALAERALDLLSDGAGERFDTASGNDERNATQHLELRQRYAANLLVMRFDMVHWLGVDDDHFLGQLLRYIVKLKPEPVWEASDRLPTTGALLRYVAALSDAYEEKQRAMQAISFLPMKYYRARCFEEGTKHLRVKRLWNPIPLRDRIRSAVYRRCFFSTDPHYRVQYHRQFTLYRERDAERHALYLAETLLQRGGIHPLLWRSQGHVYDLSYDRRERKEN</sequence>
<accession>A0A0F5K216</accession>
<reference evidence="2 3" key="1">
    <citation type="submission" date="2015-03" db="EMBL/GenBank/DDBJ databases">
        <title>Draft Genome Sequence of Burkholderia andropogonis type strain ICMP2807, isolated from Sorghum bicolor.</title>
        <authorList>
            <person name="Lopes-Santos L."/>
            <person name="Castro D.B."/>
            <person name="Ottoboni L.M."/>
            <person name="Park D."/>
            <person name="Weirc B.S."/>
            <person name="Destefano S.A."/>
        </authorList>
    </citation>
    <scope>NUCLEOTIDE SEQUENCE [LARGE SCALE GENOMIC DNA]</scope>
    <source>
        <strain evidence="2 3">ICMP2807</strain>
    </source>
</reference>
<dbReference type="PATRIC" id="fig|28092.6.peg.2667"/>
<evidence type="ECO:0000256" key="1">
    <source>
        <dbReference type="SAM" id="MobiDB-lite"/>
    </source>
</evidence>
<dbReference type="RefSeq" id="WP_046152888.1">
    <property type="nucleotide sequence ID" value="NZ_LAQU01000009.1"/>
</dbReference>
<proteinExistence type="predicted"/>
<keyword evidence="3" id="KW-1185">Reference proteome</keyword>
<name>A0A0F5K216_9BURK</name>
<evidence type="ECO:0000313" key="2">
    <source>
        <dbReference type="EMBL" id="KKB63577.1"/>
    </source>
</evidence>